<protein>
    <submittedName>
        <fullName evidence="2">Uncharacterized protein</fullName>
    </submittedName>
</protein>
<feature type="region of interest" description="Disordered" evidence="1">
    <location>
        <begin position="308"/>
        <end position="327"/>
    </location>
</feature>
<feature type="compositionally biased region" description="Low complexity" evidence="1">
    <location>
        <begin position="87"/>
        <end position="97"/>
    </location>
</feature>
<evidence type="ECO:0000256" key="1">
    <source>
        <dbReference type="SAM" id="MobiDB-lite"/>
    </source>
</evidence>
<feature type="compositionally biased region" description="Low complexity" evidence="1">
    <location>
        <begin position="190"/>
        <end position="204"/>
    </location>
</feature>
<feature type="region of interest" description="Disordered" evidence="1">
    <location>
        <begin position="1"/>
        <end position="295"/>
    </location>
</feature>
<organism evidence="2 3">
    <name type="scientific">Cyclotella atomus</name>
    <dbReference type="NCBI Taxonomy" id="382360"/>
    <lineage>
        <taxon>Eukaryota</taxon>
        <taxon>Sar</taxon>
        <taxon>Stramenopiles</taxon>
        <taxon>Ochrophyta</taxon>
        <taxon>Bacillariophyta</taxon>
        <taxon>Coscinodiscophyceae</taxon>
        <taxon>Thalassiosirophycidae</taxon>
        <taxon>Stephanodiscales</taxon>
        <taxon>Stephanodiscaceae</taxon>
        <taxon>Cyclotella</taxon>
    </lineage>
</organism>
<dbReference type="Proteomes" id="UP001530400">
    <property type="component" value="Unassembled WGS sequence"/>
</dbReference>
<comment type="caution">
    <text evidence="2">The sequence shown here is derived from an EMBL/GenBank/DDBJ whole genome shotgun (WGS) entry which is preliminary data.</text>
</comment>
<feature type="compositionally biased region" description="Basic and acidic residues" evidence="1">
    <location>
        <begin position="32"/>
        <end position="44"/>
    </location>
</feature>
<accession>A0ABD3MSP7</accession>
<evidence type="ECO:0000313" key="3">
    <source>
        <dbReference type="Proteomes" id="UP001530400"/>
    </source>
</evidence>
<feature type="compositionally biased region" description="Polar residues" evidence="1">
    <location>
        <begin position="283"/>
        <end position="293"/>
    </location>
</feature>
<feature type="compositionally biased region" description="Basic and acidic residues" evidence="1">
    <location>
        <begin position="235"/>
        <end position="246"/>
    </location>
</feature>
<feature type="compositionally biased region" description="Polar residues" evidence="1">
    <location>
        <begin position="64"/>
        <end position="76"/>
    </location>
</feature>
<name>A0ABD3MSP7_9STRA</name>
<feature type="compositionally biased region" description="Polar residues" evidence="1">
    <location>
        <begin position="158"/>
        <end position="167"/>
    </location>
</feature>
<gene>
    <name evidence="2" type="ORF">ACHAWO_005902</name>
</gene>
<feature type="compositionally biased region" description="Basic and acidic residues" evidence="1">
    <location>
        <begin position="270"/>
        <end position="279"/>
    </location>
</feature>
<dbReference type="AlphaFoldDB" id="A0ABD3MSP7"/>
<sequence length="681" mass="72706">MSHPGRFPGRGQYQSASHMPSRNVHPGAQQRRGSDFDNSRDDGIRIYSRGEGQSSGDGIRVRSGPQTSPADASNTARIIARRRGLDGSNRSASSSLRGRGRGRGGASVAGYSMNGRGSSPQSGFRGRGSASVSGGTVASKRALAHGSSGFSRRPTDGSGRTNGSANYRDSRQPLKRRSTLGNASASGYVPPSGKPISSSKSTASFARREDVPIGLKRSHSHDNFNDMVQPRNPPKRYDSVPLERTRRAPPNRYNSAPPNPLKMSNRQQRQRFDSRDQRQISDLSGSIMQSGQQRMAMMEREMDALEHEISQQQQMNEPPPRPPNQRENRNMKLYDEILSASDPNIGKLINGVGGTASTLPSEVHSALLMGSYHEKKPRACSAKSVAGFISLILVLGGAVAALYIFQPWVSEEDSSEEKDSLGLVLAPTSSPKKEVVVIKEPPVDIEGRCSPSNLPGSLSKCLSGCLPSACCYPDYSGESCYDKDDSKSVEACMPYRPHCDVFYDAWDGATEGLLRAVTDEMLNICTGTDDRLATDDFITNAANTRNRVRGHVSASHELSRLQTAEDTCSLYCAAAKCCSASIVTDPASFGLTLVPGGAYIDATTGEFISTNCQESNSQNVEICAQYETLCAGNSVGEVGRVPVPASLESLSTSPSKKPSGAALIPLESATPSLLAAPGGSS</sequence>
<dbReference type="EMBL" id="JALLPJ020001393">
    <property type="protein sequence ID" value="KAL3765953.1"/>
    <property type="molecule type" value="Genomic_DNA"/>
</dbReference>
<evidence type="ECO:0000313" key="2">
    <source>
        <dbReference type="EMBL" id="KAL3765953.1"/>
    </source>
</evidence>
<reference evidence="2 3" key="1">
    <citation type="submission" date="2024-10" db="EMBL/GenBank/DDBJ databases">
        <title>Updated reference genomes for cyclostephanoid diatoms.</title>
        <authorList>
            <person name="Roberts W.R."/>
            <person name="Alverson A.J."/>
        </authorList>
    </citation>
    <scope>NUCLEOTIDE SEQUENCE [LARGE SCALE GENOMIC DNA]</scope>
    <source>
        <strain evidence="2 3">AJA010-31</strain>
    </source>
</reference>
<feature type="compositionally biased region" description="Low complexity" evidence="1">
    <location>
        <begin position="122"/>
        <end position="139"/>
    </location>
</feature>
<proteinExistence type="predicted"/>
<keyword evidence="3" id="KW-1185">Reference proteome</keyword>